<reference evidence="9" key="2">
    <citation type="journal article" date="2023" name="IMA Fungus">
        <title>Comparative genomic study of the Penicillium genus elucidates a diverse pangenome and 15 lateral gene transfer events.</title>
        <authorList>
            <person name="Petersen C."/>
            <person name="Sorensen T."/>
            <person name="Nielsen M.R."/>
            <person name="Sondergaard T.E."/>
            <person name="Sorensen J.L."/>
            <person name="Fitzpatrick D.A."/>
            <person name="Frisvad J.C."/>
            <person name="Nielsen K.L."/>
        </authorList>
    </citation>
    <scope>NUCLEOTIDE SEQUENCE</scope>
    <source>
        <strain evidence="9">IBT 15544</strain>
    </source>
</reference>
<dbReference type="Pfam" id="PF00172">
    <property type="entry name" value="Zn_clus"/>
    <property type="match status" value="1"/>
</dbReference>
<feature type="compositionally biased region" description="Polar residues" evidence="7">
    <location>
        <begin position="78"/>
        <end position="94"/>
    </location>
</feature>
<feature type="region of interest" description="Disordered" evidence="7">
    <location>
        <begin position="139"/>
        <end position="161"/>
    </location>
</feature>
<dbReference type="GO" id="GO:0006351">
    <property type="term" value="P:DNA-templated transcription"/>
    <property type="evidence" value="ECO:0007669"/>
    <property type="project" value="InterPro"/>
</dbReference>
<evidence type="ECO:0000256" key="3">
    <source>
        <dbReference type="ARBA" id="ARBA00023015"/>
    </source>
</evidence>
<evidence type="ECO:0000313" key="9">
    <source>
        <dbReference type="EMBL" id="KAJ5204509.1"/>
    </source>
</evidence>
<feature type="domain" description="Zn(2)-C6 fungal-type" evidence="8">
    <location>
        <begin position="13"/>
        <end position="42"/>
    </location>
</feature>
<dbReference type="SMART" id="SM00066">
    <property type="entry name" value="GAL4"/>
    <property type="match status" value="1"/>
</dbReference>
<dbReference type="Gene3D" id="4.10.240.10">
    <property type="entry name" value="Zn(2)-C6 fungal-type DNA-binding domain"/>
    <property type="match status" value="1"/>
</dbReference>
<evidence type="ECO:0000256" key="1">
    <source>
        <dbReference type="ARBA" id="ARBA00004123"/>
    </source>
</evidence>
<sequence length="640" mass="72492">MNDSNRRYNVERSCLRCHERKVRCDKASPCNKCVRLGVPCQYPGPMRVKRRPPKTTVTDVVTRLEQLERSIATMGSPGPSQQNVSSISETQSSASKDESAHPIGMLTEGRPTHHGILVNGGSYIDEPLLSRVLEKEKGLQSAIGSPRTEGNARRKPPPLKVDGIITNPHLINMDIKALQPDQWQATMLWHTFVSRVDPVIKVVHLPTTVTRIFGAISRPESQNLDVHCLLFAIFFGATTARYSDEPENEQLRADLRRYQQGLELAMHHANFLDCPTLTSLQAMAIYLTCLRYTNSGRSVFTLRGLAIRAAQSIGLHRDGKHFKLNPLECELRRRLWWILYTTDARMAEDHGITIAEHGFGADTDLPSNIDDQDVNDDLLEPSHSQKRWTEMSYPLIITEINKIWTPLARATSETGDCTEAEHIINELKTKLHERYLQYLDMDIPIHRQGAMVARVLVAKAEMHVRQKILQMQGAASSSADEAAASELLGMAVNALEGGLEMYSDKLLHGFRWLTSTYTQFHLLTYILWHLCLYPTGAYVERAWRVVNYHFDLVDNDPSWPDPGPKWPMIAQMRARALRVRQGNGSLDQGEFIAQEGPVEPAEQGLSQTNEAYFDLDNWDLNWLDFPDWNDLAQSIAIMRQ</sequence>
<dbReference type="GO" id="GO:0000981">
    <property type="term" value="F:DNA-binding transcription factor activity, RNA polymerase II-specific"/>
    <property type="evidence" value="ECO:0007669"/>
    <property type="project" value="InterPro"/>
</dbReference>
<keyword evidence="2" id="KW-0479">Metal-binding</keyword>
<dbReference type="InterPro" id="IPR007219">
    <property type="entry name" value="XnlR_reg_dom"/>
</dbReference>
<dbReference type="SMART" id="SM00906">
    <property type="entry name" value="Fungal_trans"/>
    <property type="match status" value="1"/>
</dbReference>
<dbReference type="SUPFAM" id="SSF57701">
    <property type="entry name" value="Zn2/Cys6 DNA-binding domain"/>
    <property type="match status" value="1"/>
</dbReference>
<dbReference type="GO" id="GO:0005634">
    <property type="term" value="C:nucleus"/>
    <property type="evidence" value="ECO:0007669"/>
    <property type="project" value="UniProtKB-SubCell"/>
</dbReference>
<evidence type="ECO:0000256" key="4">
    <source>
        <dbReference type="ARBA" id="ARBA00023125"/>
    </source>
</evidence>
<gene>
    <name evidence="9" type="ORF">N7498_005388</name>
</gene>
<keyword evidence="10" id="KW-1185">Reference proteome</keyword>
<dbReference type="PANTHER" id="PTHR31001">
    <property type="entry name" value="UNCHARACTERIZED TRANSCRIPTIONAL REGULATORY PROTEIN"/>
    <property type="match status" value="1"/>
</dbReference>
<dbReference type="EMBL" id="JAPQKR010000012">
    <property type="protein sequence ID" value="KAJ5204509.1"/>
    <property type="molecule type" value="Genomic_DNA"/>
</dbReference>
<evidence type="ECO:0000256" key="5">
    <source>
        <dbReference type="ARBA" id="ARBA00023163"/>
    </source>
</evidence>
<evidence type="ECO:0000256" key="2">
    <source>
        <dbReference type="ARBA" id="ARBA00022723"/>
    </source>
</evidence>
<dbReference type="InterPro" id="IPR036864">
    <property type="entry name" value="Zn2-C6_fun-type_DNA-bd_sf"/>
</dbReference>
<keyword evidence="4" id="KW-0238">DNA-binding</keyword>
<comment type="subcellular location">
    <subcellularLocation>
        <location evidence="1">Nucleus</location>
    </subcellularLocation>
</comment>
<evidence type="ECO:0000256" key="7">
    <source>
        <dbReference type="SAM" id="MobiDB-lite"/>
    </source>
</evidence>
<dbReference type="CDD" id="cd00067">
    <property type="entry name" value="GAL4"/>
    <property type="match status" value="1"/>
</dbReference>
<dbReference type="PROSITE" id="PS00463">
    <property type="entry name" value="ZN2_CY6_FUNGAL_1"/>
    <property type="match status" value="1"/>
</dbReference>
<organism evidence="9 10">
    <name type="scientific">Penicillium cinerascens</name>
    <dbReference type="NCBI Taxonomy" id="70096"/>
    <lineage>
        <taxon>Eukaryota</taxon>
        <taxon>Fungi</taxon>
        <taxon>Dikarya</taxon>
        <taxon>Ascomycota</taxon>
        <taxon>Pezizomycotina</taxon>
        <taxon>Eurotiomycetes</taxon>
        <taxon>Eurotiomycetidae</taxon>
        <taxon>Eurotiales</taxon>
        <taxon>Aspergillaceae</taxon>
        <taxon>Penicillium</taxon>
    </lineage>
</organism>
<dbReference type="GeneID" id="83179751"/>
<dbReference type="CDD" id="cd12148">
    <property type="entry name" value="fungal_TF_MHR"/>
    <property type="match status" value="1"/>
</dbReference>
<dbReference type="AlphaFoldDB" id="A0A9W9MNC8"/>
<dbReference type="GO" id="GO:0003677">
    <property type="term" value="F:DNA binding"/>
    <property type="evidence" value="ECO:0007669"/>
    <property type="project" value="UniProtKB-KW"/>
</dbReference>
<dbReference type="InterPro" id="IPR050613">
    <property type="entry name" value="Sec_Metabolite_Reg"/>
</dbReference>
<evidence type="ECO:0000256" key="6">
    <source>
        <dbReference type="ARBA" id="ARBA00023242"/>
    </source>
</evidence>
<protein>
    <recommendedName>
        <fullName evidence="8">Zn(2)-C6 fungal-type domain-containing protein</fullName>
    </recommendedName>
</protein>
<proteinExistence type="predicted"/>
<keyword evidence="3" id="KW-0805">Transcription regulation</keyword>
<comment type="caution">
    <text evidence="9">The sequence shown here is derived from an EMBL/GenBank/DDBJ whole genome shotgun (WGS) entry which is preliminary data.</text>
</comment>
<accession>A0A9W9MNC8</accession>
<keyword evidence="6" id="KW-0539">Nucleus</keyword>
<dbReference type="OrthoDB" id="424974at2759"/>
<dbReference type="PANTHER" id="PTHR31001:SF57">
    <property type="entry name" value="ZN(II)2CYS6 TRANSCRIPTION FACTOR (EUROFUNG)"/>
    <property type="match status" value="1"/>
</dbReference>
<keyword evidence="5" id="KW-0804">Transcription</keyword>
<name>A0A9W9MNC8_9EURO</name>
<dbReference type="RefSeq" id="XP_058308988.1">
    <property type="nucleotide sequence ID" value="XM_058452450.1"/>
</dbReference>
<feature type="region of interest" description="Disordered" evidence="7">
    <location>
        <begin position="70"/>
        <end position="111"/>
    </location>
</feature>
<evidence type="ECO:0000259" key="8">
    <source>
        <dbReference type="PROSITE" id="PS50048"/>
    </source>
</evidence>
<dbReference type="GO" id="GO:0008270">
    <property type="term" value="F:zinc ion binding"/>
    <property type="evidence" value="ECO:0007669"/>
    <property type="project" value="InterPro"/>
</dbReference>
<dbReference type="PROSITE" id="PS50048">
    <property type="entry name" value="ZN2_CY6_FUNGAL_2"/>
    <property type="match status" value="1"/>
</dbReference>
<dbReference type="Pfam" id="PF04082">
    <property type="entry name" value="Fungal_trans"/>
    <property type="match status" value="1"/>
</dbReference>
<reference evidence="9" key="1">
    <citation type="submission" date="2022-12" db="EMBL/GenBank/DDBJ databases">
        <authorList>
            <person name="Petersen C."/>
        </authorList>
    </citation>
    <scope>NUCLEOTIDE SEQUENCE</scope>
    <source>
        <strain evidence="9">IBT 15544</strain>
    </source>
</reference>
<dbReference type="InterPro" id="IPR001138">
    <property type="entry name" value="Zn2Cys6_DnaBD"/>
</dbReference>
<evidence type="ECO:0000313" key="10">
    <source>
        <dbReference type="Proteomes" id="UP001150904"/>
    </source>
</evidence>
<dbReference type="Proteomes" id="UP001150904">
    <property type="component" value="Unassembled WGS sequence"/>
</dbReference>